<dbReference type="Proteomes" id="UP000016570">
    <property type="component" value="Unassembled WGS sequence"/>
</dbReference>
<dbReference type="InterPro" id="IPR013783">
    <property type="entry name" value="Ig-like_fold"/>
</dbReference>
<dbReference type="AlphaFoldDB" id="U2ZX44"/>
<sequence>MTSIPFQRQLMAGTVLALALLSGCDSGSSDAKKLTKPTVNAGRDQLLTLPLEQITLDGKVKSHLEAFDIEKIRWSLDSGPQPVTILDNDREDATVLNVTMAGTYIFKLWAEDSAGRDNSDTVKVVVNAATENASSAATVRHQSRSSSVFLSDTVASQAVVESYLLNHTLTPAASDAPMLSWGKTEQNLGIVQVHHLDQQSRDHINQQLDSMVNALSDSDAIVVDLSGSQGGSYLTAQRVAERFFDTTLPVFSLESGQGNVYTVNVTPAASRLEQTNIYLITNGNTAGAAEALTLAMTLLPQVVHLGETTQGRDLEPVASGTTPDYWLLNLNGERLGQSGITPYLDLADEPSPHRAAYEWINQRH</sequence>
<organism evidence="2 3">
    <name type="scientific">Vibrio proteolyticus NBRC 13287</name>
    <dbReference type="NCBI Taxonomy" id="1219065"/>
    <lineage>
        <taxon>Bacteria</taxon>
        <taxon>Pseudomonadati</taxon>
        <taxon>Pseudomonadota</taxon>
        <taxon>Gammaproteobacteria</taxon>
        <taxon>Vibrionales</taxon>
        <taxon>Vibrionaceae</taxon>
        <taxon>Vibrio</taxon>
    </lineage>
</organism>
<dbReference type="SUPFAM" id="SSF52096">
    <property type="entry name" value="ClpP/crotonase"/>
    <property type="match status" value="1"/>
</dbReference>
<keyword evidence="3" id="KW-1185">Reference proteome</keyword>
<dbReference type="eggNOG" id="COG4932">
    <property type="taxonomic scope" value="Bacteria"/>
</dbReference>
<dbReference type="Pfam" id="PF22352">
    <property type="entry name" value="K319L-like_PKD"/>
    <property type="match status" value="1"/>
</dbReference>
<dbReference type="GO" id="GO:0006508">
    <property type="term" value="P:proteolysis"/>
    <property type="evidence" value="ECO:0007669"/>
    <property type="project" value="InterPro"/>
</dbReference>
<comment type="caution">
    <text evidence="2">The sequence shown here is derived from an EMBL/GenBank/DDBJ whole genome shotgun (WGS) entry which is preliminary data.</text>
</comment>
<evidence type="ECO:0000259" key="1">
    <source>
        <dbReference type="Pfam" id="PF03572"/>
    </source>
</evidence>
<dbReference type="Pfam" id="PF03572">
    <property type="entry name" value="Peptidase_S41"/>
    <property type="match status" value="1"/>
</dbReference>
<dbReference type="InterPro" id="IPR005151">
    <property type="entry name" value="Tail-specific_protease"/>
</dbReference>
<dbReference type="PANTHER" id="PTHR11261:SF3">
    <property type="entry name" value="RETINOL-BINDING PROTEIN 3"/>
    <property type="match status" value="1"/>
</dbReference>
<proteinExistence type="predicted"/>
<dbReference type="Gene3D" id="2.60.40.10">
    <property type="entry name" value="Immunoglobulins"/>
    <property type="match status" value="1"/>
</dbReference>
<dbReference type="InterPro" id="IPR029045">
    <property type="entry name" value="ClpP/crotonase-like_dom_sf"/>
</dbReference>
<dbReference type="GO" id="GO:0008236">
    <property type="term" value="F:serine-type peptidase activity"/>
    <property type="evidence" value="ECO:0007669"/>
    <property type="project" value="InterPro"/>
</dbReference>
<dbReference type="EMBL" id="BATJ01000002">
    <property type="protein sequence ID" value="GAD66000.1"/>
    <property type="molecule type" value="Genomic_DNA"/>
</dbReference>
<dbReference type="RefSeq" id="WP_021703991.1">
    <property type="nucleotide sequence ID" value="NZ_BATJ01000002.1"/>
</dbReference>
<accession>U2ZX44</accession>
<name>U2ZX44_VIBPR</name>
<dbReference type="PANTHER" id="PTHR11261">
    <property type="entry name" value="INTERPHOTORECEPTOR RETINOID-BINDING PROTEIN"/>
    <property type="match status" value="1"/>
</dbReference>
<evidence type="ECO:0000313" key="3">
    <source>
        <dbReference type="Proteomes" id="UP000016570"/>
    </source>
</evidence>
<dbReference type="Gene3D" id="3.90.226.10">
    <property type="entry name" value="2-enoyl-CoA Hydratase, Chain A, domain 1"/>
    <property type="match status" value="1"/>
</dbReference>
<protein>
    <recommendedName>
        <fullName evidence="1">Tail specific protease domain-containing protein</fullName>
    </recommendedName>
</protein>
<dbReference type="eggNOG" id="COG0793">
    <property type="taxonomic scope" value="Bacteria"/>
</dbReference>
<dbReference type="STRING" id="1219065.VPR01S_02_02510"/>
<reference evidence="2 3" key="1">
    <citation type="submission" date="2013-09" db="EMBL/GenBank/DDBJ databases">
        <title>Whole genome shotgun sequence of Vibrio proteolyticus NBRC 13287.</title>
        <authorList>
            <person name="Isaki S."/>
            <person name="Hosoyama A."/>
            <person name="Numata M."/>
            <person name="Hashimoto M."/>
            <person name="Hosoyama Y."/>
            <person name="Tsuchikane K."/>
            <person name="Noguchi M."/>
            <person name="Hirakata S."/>
            <person name="Ichikawa N."/>
            <person name="Ohji S."/>
            <person name="Yamazoe A."/>
            <person name="Fujita N."/>
        </authorList>
    </citation>
    <scope>NUCLEOTIDE SEQUENCE [LARGE SCALE GENOMIC DNA]</scope>
    <source>
        <strain evidence="2 3">NBRC 13287</strain>
    </source>
</reference>
<evidence type="ECO:0000313" key="2">
    <source>
        <dbReference type="EMBL" id="GAD66000.1"/>
    </source>
</evidence>
<gene>
    <name evidence="2" type="ORF">VPR01S_02_02510</name>
</gene>
<feature type="domain" description="Tail specific protease" evidence="1">
    <location>
        <begin position="188"/>
        <end position="314"/>
    </location>
</feature>